<comment type="caution">
    <text evidence="2">The sequence shown here is derived from an EMBL/GenBank/DDBJ whole genome shotgun (WGS) entry which is preliminary data.</text>
</comment>
<evidence type="ECO:0000256" key="1">
    <source>
        <dbReference type="SAM" id="Phobius"/>
    </source>
</evidence>
<name>A0AA36UGS2_9NEIS</name>
<keyword evidence="1" id="KW-1133">Transmembrane helix</keyword>
<evidence type="ECO:0000313" key="2">
    <source>
        <dbReference type="EMBL" id="EGQ73522.1"/>
    </source>
</evidence>
<keyword evidence="1" id="KW-0812">Transmembrane</keyword>
<reference evidence="2 3" key="1">
    <citation type="submission" date="2011-05" db="EMBL/GenBank/DDBJ databases">
        <authorList>
            <person name="Muzny D."/>
            <person name="Qin X."/>
            <person name="Deng J."/>
            <person name="Jiang H."/>
            <person name="Liu Y."/>
            <person name="Qu J."/>
            <person name="Song X.-Z."/>
            <person name="Zhang L."/>
            <person name="Thornton R."/>
            <person name="Coyle M."/>
            <person name="Francisco L."/>
            <person name="Jackson L."/>
            <person name="Javaid M."/>
            <person name="Korchina V."/>
            <person name="Kovar C."/>
            <person name="Mata R."/>
            <person name="Mathew T."/>
            <person name="Ngo R."/>
            <person name="Nguyen L."/>
            <person name="Nguyen N."/>
            <person name="Okwuonu G."/>
            <person name="Ongeri F."/>
            <person name="Pham C."/>
            <person name="Simmons D."/>
            <person name="Wilczek-Boney K."/>
            <person name="Hale W."/>
            <person name="Jakkamsetti A."/>
            <person name="Pham P."/>
            <person name="Ruth R."/>
            <person name="San Lucas F."/>
            <person name="Warren J."/>
            <person name="Zhang J."/>
            <person name="Zhao Z."/>
            <person name="Zhou C."/>
            <person name="Zhu D."/>
            <person name="Lee S."/>
            <person name="Bess C."/>
            <person name="Blankenburg K."/>
            <person name="Forbes L."/>
            <person name="Fu Q."/>
            <person name="Gubbala S."/>
            <person name="Hirani K."/>
            <person name="Jayaseelan J.C."/>
            <person name="Lara F."/>
            <person name="Munidasa M."/>
            <person name="Palculict T."/>
            <person name="Patil S."/>
            <person name="Pu L.-L."/>
            <person name="Saada N."/>
            <person name="Tang L."/>
            <person name="Weissenberger G."/>
            <person name="Zhu Y."/>
            <person name="Hemphill L."/>
            <person name="Shang Y."/>
            <person name="Youmans B."/>
            <person name="Ayvaz T."/>
            <person name="Ross M."/>
            <person name="Santibanez J."/>
            <person name="Aqrawi P."/>
            <person name="Gross S."/>
            <person name="Joshi V."/>
            <person name="Fowler G."/>
            <person name="Nazareth L."/>
            <person name="Reid J."/>
            <person name="Worley K."/>
            <person name="Petrosino J."/>
            <person name="Highlander S."/>
            <person name="Gibbs R."/>
        </authorList>
    </citation>
    <scope>NUCLEOTIDE SEQUENCE [LARGE SCALE GENOMIC DNA]</scope>
    <source>
        <strain evidence="2 3">ATCC 33926</strain>
    </source>
</reference>
<evidence type="ECO:0000313" key="3">
    <source>
        <dbReference type="Proteomes" id="UP000004982"/>
    </source>
</evidence>
<keyword evidence="1" id="KW-0472">Membrane</keyword>
<feature type="transmembrane region" description="Helical" evidence="1">
    <location>
        <begin position="17"/>
        <end position="38"/>
    </location>
</feature>
<accession>A0AA36UGS2</accession>
<organism evidence="2 3">
    <name type="scientific">Neisseria macacae ATCC 33926</name>
    <dbReference type="NCBI Taxonomy" id="997348"/>
    <lineage>
        <taxon>Bacteria</taxon>
        <taxon>Pseudomonadati</taxon>
        <taxon>Pseudomonadota</taxon>
        <taxon>Betaproteobacteria</taxon>
        <taxon>Neisseriales</taxon>
        <taxon>Neisseriaceae</taxon>
        <taxon>Neisseria</taxon>
    </lineage>
</organism>
<sequence length="49" mass="5809">MILRETFARTIPFGEEYIFLMGNHRAVFGFCVLFFVVYKGYLKAQLQRS</sequence>
<proteinExistence type="predicted"/>
<dbReference type="EMBL" id="AFQE01000165">
    <property type="protein sequence ID" value="EGQ73522.1"/>
    <property type="molecule type" value="Genomic_DNA"/>
</dbReference>
<gene>
    <name evidence="2" type="ORF">HMPREF9418_2955</name>
</gene>
<dbReference type="AlphaFoldDB" id="A0AA36UGS2"/>
<dbReference type="Proteomes" id="UP000004982">
    <property type="component" value="Unassembled WGS sequence"/>
</dbReference>
<protein>
    <submittedName>
        <fullName evidence="2">Uncharacterized protein</fullName>
    </submittedName>
</protein>